<evidence type="ECO:0000256" key="1">
    <source>
        <dbReference type="SAM" id="MobiDB-lite"/>
    </source>
</evidence>
<dbReference type="PATRIC" id="fig|1358026.3.peg.2821"/>
<feature type="non-terminal residue" evidence="2">
    <location>
        <position position="1"/>
    </location>
</feature>
<dbReference type="AlphaFoldDB" id="U2RP01"/>
<organism evidence="2 3">
    <name type="scientific">Leifsonia aquatica ATCC 14665</name>
    <dbReference type="NCBI Taxonomy" id="1358026"/>
    <lineage>
        <taxon>Bacteria</taxon>
        <taxon>Bacillati</taxon>
        <taxon>Actinomycetota</taxon>
        <taxon>Actinomycetes</taxon>
        <taxon>Micrococcales</taxon>
        <taxon>Microbacteriaceae</taxon>
        <taxon>Leifsonia</taxon>
    </lineage>
</organism>
<evidence type="ECO:0000313" key="2">
    <source>
        <dbReference type="EMBL" id="ERK70314.1"/>
    </source>
</evidence>
<accession>U2RP01</accession>
<gene>
    <name evidence="2" type="ORF">N136_03351</name>
</gene>
<comment type="caution">
    <text evidence="2">The sequence shown here is derived from an EMBL/GenBank/DDBJ whole genome shotgun (WGS) entry which is preliminary data.</text>
</comment>
<feature type="region of interest" description="Disordered" evidence="1">
    <location>
        <begin position="38"/>
        <end position="67"/>
    </location>
</feature>
<dbReference type="EMBL" id="AWVQ01000478">
    <property type="protein sequence ID" value="ERK70314.1"/>
    <property type="molecule type" value="Genomic_DNA"/>
</dbReference>
<evidence type="ECO:0000313" key="3">
    <source>
        <dbReference type="Proteomes" id="UP000016605"/>
    </source>
</evidence>
<name>U2RP01_LEIAQ</name>
<sequence>RVRRTQAGDAWDRAEAESCAVPAHGSGAAAGGAGPVSLGLPTLRNREPLTSPGVGTMPIYDPTDGQR</sequence>
<reference evidence="2 3" key="1">
    <citation type="submission" date="2013-08" db="EMBL/GenBank/DDBJ databases">
        <authorList>
            <person name="Weinstock G."/>
            <person name="Sodergren E."/>
            <person name="Wylie T."/>
            <person name="Fulton L."/>
            <person name="Fulton R."/>
            <person name="Fronick C."/>
            <person name="O'Laughlin M."/>
            <person name="Godfrey J."/>
            <person name="Miner T."/>
            <person name="Herter B."/>
            <person name="Appelbaum E."/>
            <person name="Cordes M."/>
            <person name="Lek S."/>
            <person name="Wollam A."/>
            <person name="Pepin K.H."/>
            <person name="Palsikar V.B."/>
            <person name="Mitreva M."/>
            <person name="Wilson R.K."/>
        </authorList>
    </citation>
    <scope>NUCLEOTIDE SEQUENCE [LARGE SCALE GENOMIC DNA]</scope>
    <source>
        <strain evidence="2 3">ATCC 14665</strain>
    </source>
</reference>
<protein>
    <submittedName>
        <fullName evidence="2">Uncharacterized protein</fullName>
    </submittedName>
</protein>
<dbReference type="Proteomes" id="UP000016605">
    <property type="component" value="Unassembled WGS sequence"/>
</dbReference>
<dbReference type="HOGENOM" id="CLU_2818545_0_0_11"/>
<proteinExistence type="predicted"/>